<accession>A0A2S2P1Z4</accession>
<evidence type="ECO:0000313" key="1">
    <source>
        <dbReference type="EMBL" id="MBY23248.1"/>
    </source>
</evidence>
<sequence length="202" mass="24093">MKLDESANNLEESYEKPNLILDKNDITMMNKVVKVVPVDMEDPRFYKLNEKELKFIRILMKFLPKKTEILDHYLIRHYKTVQALLHLNKKVVQHIEKKTNTQALSNFKKKIVSFTENTNIYTYMMSIDRAKNLKLPYLLRNESYNLYVLRMKNMEIIPFHIDFFKNEFGLFKDQKQILIFDELGIDLKNDPESTNNIQLVGV</sequence>
<name>A0A2S2P1Z4_SCHGA</name>
<proteinExistence type="predicted"/>
<reference evidence="1" key="1">
    <citation type="submission" date="2018-04" db="EMBL/GenBank/DDBJ databases">
        <title>Transcriptome of Schizaphis graminum biotype I.</title>
        <authorList>
            <person name="Scully E.D."/>
            <person name="Geib S.M."/>
            <person name="Palmer N.A."/>
            <person name="Koch K."/>
            <person name="Bradshaw J."/>
            <person name="Heng-Moss T."/>
            <person name="Sarath G."/>
        </authorList>
    </citation>
    <scope>NUCLEOTIDE SEQUENCE</scope>
</reference>
<dbReference type="AlphaFoldDB" id="A0A2S2P1Z4"/>
<gene>
    <name evidence="1" type="ORF">g.38803</name>
</gene>
<organism evidence="1">
    <name type="scientific">Schizaphis graminum</name>
    <name type="common">Green bug aphid</name>
    <dbReference type="NCBI Taxonomy" id="13262"/>
    <lineage>
        <taxon>Eukaryota</taxon>
        <taxon>Metazoa</taxon>
        <taxon>Ecdysozoa</taxon>
        <taxon>Arthropoda</taxon>
        <taxon>Hexapoda</taxon>
        <taxon>Insecta</taxon>
        <taxon>Pterygota</taxon>
        <taxon>Neoptera</taxon>
        <taxon>Paraneoptera</taxon>
        <taxon>Hemiptera</taxon>
        <taxon>Sternorrhyncha</taxon>
        <taxon>Aphidomorpha</taxon>
        <taxon>Aphidoidea</taxon>
        <taxon>Aphididae</taxon>
        <taxon>Aphidini</taxon>
        <taxon>Schizaphis</taxon>
    </lineage>
</organism>
<dbReference type="EMBL" id="GGMR01010629">
    <property type="protein sequence ID" value="MBY23248.1"/>
    <property type="molecule type" value="Transcribed_RNA"/>
</dbReference>
<protein>
    <submittedName>
        <fullName evidence="1">Uncharacterized protein</fullName>
    </submittedName>
</protein>